<feature type="transmembrane region" description="Helical" evidence="1">
    <location>
        <begin position="27"/>
        <end position="50"/>
    </location>
</feature>
<proteinExistence type="predicted"/>
<dbReference type="Proteomes" id="UP001428341">
    <property type="component" value="Unassembled WGS sequence"/>
</dbReference>
<reference evidence="2 3" key="1">
    <citation type="submission" date="2024-05" db="EMBL/GenBank/DDBJ databases">
        <title>Haplotype-resolved chromosome-level genome assembly of Huyou (Citrus changshanensis).</title>
        <authorList>
            <person name="Miao C."/>
            <person name="Chen W."/>
            <person name="Wu Y."/>
            <person name="Wang L."/>
            <person name="Zhao S."/>
            <person name="Grierson D."/>
            <person name="Xu C."/>
            <person name="Chen K."/>
        </authorList>
    </citation>
    <scope>NUCLEOTIDE SEQUENCE [LARGE SCALE GENOMIC DNA]</scope>
    <source>
        <strain evidence="2">01-14</strain>
        <tissue evidence="2">Leaf</tissue>
    </source>
</reference>
<evidence type="ECO:0000256" key="1">
    <source>
        <dbReference type="SAM" id="Phobius"/>
    </source>
</evidence>
<name>A0AAP0QTG4_9ROSI</name>
<organism evidence="2 3">
    <name type="scientific">Citrus x changshan-huyou</name>
    <dbReference type="NCBI Taxonomy" id="2935761"/>
    <lineage>
        <taxon>Eukaryota</taxon>
        <taxon>Viridiplantae</taxon>
        <taxon>Streptophyta</taxon>
        <taxon>Embryophyta</taxon>
        <taxon>Tracheophyta</taxon>
        <taxon>Spermatophyta</taxon>
        <taxon>Magnoliopsida</taxon>
        <taxon>eudicotyledons</taxon>
        <taxon>Gunneridae</taxon>
        <taxon>Pentapetalae</taxon>
        <taxon>rosids</taxon>
        <taxon>malvids</taxon>
        <taxon>Sapindales</taxon>
        <taxon>Rutaceae</taxon>
        <taxon>Aurantioideae</taxon>
        <taxon>Citrus</taxon>
    </lineage>
</organism>
<protein>
    <submittedName>
        <fullName evidence="2">Uncharacterized protein</fullName>
    </submittedName>
</protein>
<keyword evidence="1" id="KW-0472">Membrane</keyword>
<dbReference type="AlphaFoldDB" id="A0AAP0QTG4"/>
<keyword evidence="1" id="KW-1133">Transmembrane helix</keyword>
<comment type="caution">
    <text evidence="2">The sequence shown here is derived from an EMBL/GenBank/DDBJ whole genome shotgun (WGS) entry which is preliminary data.</text>
</comment>
<gene>
    <name evidence="2" type="ORF">WN944_006082</name>
</gene>
<accession>A0AAP0QTG4</accession>
<evidence type="ECO:0000313" key="3">
    <source>
        <dbReference type="Proteomes" id="UP001428341"/>
    </source>
</evidence>
<evidence type="ECO:0000313" key="2">
    <source>
        <dbReference type="EMBL" id="KAK9214094.1"/>
    </source>
</evidence>
<keyword evidence="1" id="KW-0812">Transmembrane</keyword>
<sequence>MSYIVLQNIHRVATPKAPKTLLRSPPFALMTIVLECALLIALRSLNFLAVGDATLLRSGQTPSFLDSPPSLSWLFFPKNLPLISTFLALTLA</sequence>
<dbReference type="EMBL" id="JBCGBO010000003">
    <property type="protein sequence ID" value="KAK9214094.1"/>
    <property type="molecule type" value="Genomic_DNA"/>
</dbReference>
<keyword evidence="3" id="KW-1185">Reference proteome</keyword>